<gene>
    <name evidence="2" type="ORF">TKK_000266</name>
</gene>
<name>A0ABD2XQI2_9HYME</name>
<dbReference type="AlphaFoldDB" id="A0ABD2XQI2"/>
<accession>A0ABD2XQI2</accession>
<evidence type="ECO:0000256" key="1">
    <source>
        <dbReference type="SAM" id="MobiDB-lite"/>
    </source>
</evidence>
<reference evidence="2 3" key="1">
    <citation type="journal article" date="2024" name="bioRxiv">
        <title>A reference genome for Trichogramma kaykai: A tiny desert-dwelling parasitoid wasp with competing sex-ratio distorters.</title>
        <authorList>
            <person name="Culotta J."/>
            <person name="Lindsey A.R."/>
        </authorList>
    </citation>
    <scope>NUCLEOTIDE SEQUENCE [LARGE SCALE GENOMIC DNA]</scope>
    <source>
        <strain evidence="2 3">KSX58</strain>
    </source>
</reference>
<comment type="caution">
    <text evidence="2">The sequence shown here is derived from an EMBL/GenBank/DDBJ whole genome shotgun (WGS) entry which is preliminary data.</text>
</comment>
<keyword evidence="3" id="KW-1185">Reference proteome</keyword>
<evidence type="ECO:0000313" key="2">
    <source>
        <dbReference type="EMBL" id="KAL3407587.1"/>
    </source>
</evidence>
<feature type="region of interest" description="Disordered" evidence="1">
    <location>
        <begin position="102"/>
        <end position="127"/>
    </location>
</feature>
<feature type="region of interest" description="Disordered" evidence="1">
    <location>
        <begin position="159"/>
        <end position="187"/>
    </location>
</feature>
<evidence type="ECO:0000313" key="3">
    <source>
        <dbReference type="Proteomes" id="UP001627154"/>
    </source>
</evidence>
<protein>
    <submittedName>
        <fullName evidence="2">Uncharacterized protein</fullName>
    </submittedName>
</protein>
<feature type="compositionally biased region" description="Polar residues" evidence="1">
    <location>
        <begin position="159"/>
        <end position="174"/>
    </location>
</feature>
<dbReference type="Proteomes" id="UP001627154">
    <property type="component" value="Unassembled WGS sequence"/>
</dbReference>
<sequence length="265" mass="30156">MSHYQDNMMIWCGVVQFMNDKSLSVVPNNWILSSGKKFFWPPYKTDQKVRKASEKRTSPCTTRDLYDIDDFINPGETYDVALIKLKIREDYSDVEDRYQLQQAKASRHDGHLKKLSTDNDSDGDNLQRQEHPQLLKDFDPPSLPLEFQNDAEKRTSLCSNVSLSEDSGQSNSNYVPMEEEDSDNENHSSYIKVTEKVNKKQGGSLKKTPLKEKTDSNVIGGHFPGCLNVAATFLPRNMESSMVPKTRLPQRCGNFPCYQGMALVS</sequence>
<dbReference type="EMBL" id="JBJJXI010000003">
    <property type="protein sequence ID" value="KAL3407587.1"/>
    <property type="molecule type" value="Genomic_DNA"/>
</dbReference>
<organism evidence="2 3">
    <name type="scientific">Trichogramma kaykai</name>
    <dbReference type="NCBI Taxonomy" id="54128"/>
    <lineage>
        <taxon>Eukaryota</taxon>
        <taxon>Metazoa</taxon>
        <taxon>Ecdysozoa</taxon>
        <taxon>Arthropoda</taxon>
        <taxon>Hexapoda</taxon>
        <taxon>Insecta</taxon>
        <taxon>Pterygota</taxon>
        <taxon>Neoptera</taxon>
        <taxon>Endopterygota</taxon>
        <taxon>Hymenoptera</taxon>
        <taxon>Apocrita</taxon>
        <taxon>Proctotrupomorpha</taxon>
        <taxon>Chalcidoidea</taxon>
        <taxon>Trichogrammatidae</taxon>
        <taxon>Trichogramma</taxon>
    </lineage>
</organism>
<proteinExistence type="predicted"/>